<accession>A0A3P8VN10</accession>
<evidence type="ECO:0000313" key="10">
    <source>
        <dbReference type="Ensembl" id="ENSCSEP00000015757.1"/>
    </source>
</evidence>
<dbReference type="InterPro" id="IPR050895">
    <property type="entry name" value="XK-related_scramblase"/>
</dbReference>
<dbReference type="GO" id="GO:0043652">
    <property type="term" value="P:engulfment of apoptotic cell"/>
    <property type="evidence" value="ECO:0007669"/>
    <property type="project" value="TreeGrafter"/>
</dbReference>
<evidence type="ECO:0000256" key="4">
    <source>
        <dbReference type="ARBA" id="ARBA00022692"/>
    </source>
</evidence>
<feature type="transmembrane region" description="Helical" evidence="9">
    <location>
        <begin position="241"/>
        <end position="260"/>
    </location>
</feature>
<organism evidence="10 11">
    <name type="scientific">Cynoglossus semilaevis</name>
    <name type="common">Tongue sole</name>
    <dbReference type="NCBI Taxonomy" id="244447"/>
    <lineage>
        <taxon>Eukaryota</taxon>
        <taxon>Metazoa</taxon>
        <taxon>Chordata</taxon>
        <taxon>Craniata</taxon>
        <taxon>Vertebrata</taxon>
        <taxon>Euteleostomi</taxon>
        <taxon>Actinopterygii</taxon>
        <taxon>Neopterygii</taxon>
        <taxon>Teleostei</taxon>
        <taxon>Neoteleostei</taxon>
        <taxon>Acanthomorphata</taxon>
        <taxon>Carangaria</taxon>
        <taxon>Pleuronectiformes</taxon>
        <taxon>Pleuronectoidei</taxon>
        <taxon>Cynoglossidae</taxon>
        <taxon>Cynoglossinae</taxon>
        <taxon>Cynoglossus</taxon>
    </lineage>
</organism>
<dbReference type="Proteomes" id="UP000265120">
    <property type="component" value="Chromosome 18"/>
</dbReference>
<evidence type="ECO:0000256" key="1">
    <source>
        <dbReference type="ARBA" id="ARBA00004651"/>
    </source>
</evidence>
<evidence type="ECO:0000256" key="5">
    <source>
        <dbReference type="ARBA" id="ARBA00022703"/>
    </source>
</evidence>
<evidence type="ECO:0000256" key="6">
    <source>
        <dbReference type="ARBA" id="ARBA00022989"/>
    </source>
</evidence>
<keyword evidence="7 9" id="KW-0472">Membrane</keyword>
<feature type="transmembrane region" description="Helical" evidence="9">
    <location>
        <begin position="12"/>
        <end position="30"/>
    </location>
</feature>
<dbReference type="InterPro" id="IPR018629">
    <property type="entry name" value="XK-rel"/>
</dbReference>
<dbReference type="InParanoid" id="A0A3P8VN10"/>
<dbReference type="STRING" id="244447.ENSCSEP00000015757"/>
<evidence type="ECO:0000313" key="11">
    <source>
        <dbReference type="Proteomes" id="UP000265120"/>
    </source>
</evidence>
<keyword evidence="4 9" id="KW-0812">Transmembrane</keyword>
<dbReference type="Ensembl" id="ENSCSET00000015952.1">
    <property type="protein sequence ID" value="ENSCSEP00000015757.1"/>
    <property type="gene ID" value="ENSCSEG00000010119.1"/>
</dbReference>
<dbReference type="OMA" id="PKLWRPP"/>
<evidence type="ECO:0000256" key="9">
    <source>
        <dbReference type="RuleBase" id="RU910716"/>
    </source>
</evidence>
<feature type="transmembrane region" description="Helical" evidence="9">
    <location>
        <begin position="272"/>
        <end position="290"/>
    </location>
</feature>
<name>A0A3P8VN10_CYNSE</name>
<feature type="transmembrane region" description="Helical" evidence="9">
    <location>
        <begin position="331"/>
        <end position="350"/>
    </location>
</feature>
<feature type="transmembrane region" description="Helical" evidence="9">
    <location>
        <begin position="50"/>
        <end position="73"/>
    </location>
</feature>
<comment type="catalytic activity">
    <reaction evidence="8">
        <text>a 1,2-diacyl-sn-glycero-3-phospho-L-serine(in) = a 1,2-diacyl-sn-glycero-3-phospho-L-serine(out)</text>
        <dbReference type="Rhea" id="RHEA:38663"/>
        <dbReference type="ChEBI" id="CHEBI:57262"/>
    </reaction>
</comment>
<evidence type="ECO:0000256" key="3">
    <source>
        <dbReference type="ARBA" id="ARBA00022475"/>
    </source>
</evidence>
<dbReference type="PANTHER" id="PTHR16024">
    <property type="entry name" value="XK-RELATED PROTEIN"/>
    <property type="match status" value="1"/>
</dbReference>
<evidence type="ECO:0000256" key="8">
    <source>
        <dbReference type="ARBA" id="ARBA00024479"/>
    </source>
</evidence>
<sequence>MEDSSSSAVFSKYSWIDFVFSVMGVCTFLVDWGSDLWVATEFYRSGDFLWFAVLVSLMVLSSVVVQVFSWFWLKYDRELPGFSAAQATSGTVIFGDRAKLSCLLHVLQLGFLCRHISAIRQGFRVWWRKEEGSEYAVYLTHDLSMLRLIETFCESAPQLTLMIYVMLSTNKARSVQYVSIAASTTSIAWMVVDYHRSLRSFLPDKAKQGWGSSVIYFLWNLLLIAPRVAALALFASVLPGYIAIHFLLLWTVFVFWVWLQRTNFMDSTGGEWLYRGTVGLIWYFSWFNVAEGRTRARSIIYHSFVTMDAVILLVTWWSYRDPVQTRSYDMALIICLPLTYLLGLLFKSIYYSCFHPKLWRPPVVAADLPDAEVSFRNFSTQEGTLPAQLFNKRMASQASVFYSKQKAFRRTDLTNRTESNF</sequence>
<proteinExistence type="inferred from homology"/>
<feature type="transmembrane region" description="Helical" evidence="9">
    <location>
        <begin position="214"/>
        <end position="234"/>
    </location>
</feature>
<evidence type="ECO:0000256" key="7">
    <source>
        <dbReference type="ARBA" id="ARBA00023136"/>
    </source>
</evidence>
<dbReference type="Pfam" id="PF09815">
    <property type="entry name" value="XK-related"/>
    <property type="match status" value="1"/>
</dbReference>
<reference evidence="10 11" key="1">
    <citation type="journal article" date="2014" name="Nat. Genet.">
        <title>Whole-genome sequence of a flatfish provides insights into ZW sex chromosome evolution and adaptation to a benthic lifestyle.</title>
        <authorList>
            <person name="Chen S."/>
            <person name="Zhang G."/>
            <person name="Shao C."/>
            <person name="Huang Q."/>
            <person name="Liu G."/>
            <person name="Zhang P."/>
            <person name="Song W."/>
            <person name="An N."/>
            <person name="Chalopin D."/>
            <person name="Volff J.N."/>
            <person name="Hong Y."/>
            <person name="Li Q."/>
            <person name="Sha Z."/>
            <person name="Zhou H."/>
            <person name="Xie M."/>
            <person name="Yu Q."/>
            <person name="Liu Y."/>
            <person name="Xiang H."/>
            <person name="Wang N."/>
            <person name="Wu K."/>
            <person name="Yang C."/>
            <person name="Zhou Q."/>
            <person name="Liao X."/>
            <person name="Yang L."/>
            <person name="Hu Q."/>
            <person name="Zhang J."/>
            <person name="Meng L."/>
            <person name="Jin L."/>
            <person name="Tian Y."/>
            <person name="Lian J."/>
            <person name="Yang J."/>
            <person name="Miao G."/>
            <person name="Liu S."/>
            <person name="Liang Z."/>
            <person name="Yan F."/>
            <person name="Li Y."/>
            <person name="Sun B."/>
            <person name="Zhang H."/>
            <person name="Zhang J."/>
            <person name="Zhu Y."/>
            <person name="Du M."/>
            <person name="Zhao Y."/>
            <person name="Schartl M."/>
            <person name="Tang Q."/>
            <person name="Wang J."/>
        </authorList>
    </citation>
    <scope>NUCLEOTIDE SEQUENCE</scope>
</reference>
<evidence type="ECO:0000256" key="2">
    <source>
        <dbReference type="ARBA" id="ARBA00008789"/>
    </source>
</evidence>
<keyword evidence="6 9" id="KW-1133">Transmembrane helix</keyword>
<keyword evidence="5" id="KW-0053">Apoptosis</keyword>
<dbReference type="GO" id="GO:0070782">
    <property type="term" value="P:phosphatidylserine exposure on apoptotic cell surface"/>
    <property type="evidence" value="ECO:0007669"/>
    <property type="project" value="TreeGrafter"/>
</dbReference>
<feature type="transmembrane region" description="Helical" evidence="9">
    <location>
        <begin position="175"/>
        <end position="194"/>
    </location>
</feature>
<dbReference type="GeneTree" id="ENSGT01140000282565"/>
<feature type="transmembrane region" description="Helical" evidence="9">
    <location>
        <begin position="299"/>
        <end position="319"/>
    </location>
</feature>
<reference evidence="10" key="3">
    <citation type="submission" date="2025-09" db="UniProtKB">
        <authorList>
            <consortium name="Ensembl"/>
        </authorList>
    </citation>
    <scope>IDENTIFICATION</scope>
</reference>
<keyword evidence="3" id="KW-1003">Cell membrane</keyword>
<comment type="similarity">
    <text evidence="2 9">Belongs to the XK family.</text>
</comment>
<dbReference type="KEGG" id="csem:103393983"/>
<reference evidence="10" key="2">
    <citation type="submission" date="2025-08" db="UniProtKB">
        <authorList>
            <consortium name="Ensembl"/>
        </authorList>
    </citation>
    <scope>IDENTIFICATION</scope>
</reference>
<protein>
    <recommendedName>
        <fullName evidence="9">XK-related protein</fullName>
    </recommendedName>
</protein>
<comment type="subcellular location">
    <subcellularLocation>
        <location evidence="1">Cell membrane</location>
        <topology evidence="1">Multi-pass membrane protein</topology>
    </subcellularLocation>
    <subcellularLocation>
        <location evidence="9">Membrane</location>
        <topology evidence="9">Multi-pass membrane protein</topology>
    </subcellularLocation>
</comment>
<dbReference type="GO" id="GO:0005886">
    <property type="term" value="C:plasma membrane"/>
    <property type="evidence" value="ECO:0007669"/>
    <property type="project" value="UniProtKB-SubCell"/>
</dbReference>
<dbReference type="AlphaFoldDB" id="A0A3P8VN10"/>
<dbReference type="GO" id="GO:1902742">
    <property type="term" value="P:apoptotic process involved in development"/>
    <property type="evidence" value="ECO:0007669"/>
    <property type="project" value="TreeGrafter"/>
</dbReference>
<keyword evidence="11" id="KW-1185">Reference proteome</keyword>
<dbReference type="PANTHER" id="PTHR16024:SF8">
    <property type="entry name" value="XK-RELATED PROTEIN 8"/>
    <property type="match status" value="1"/>
</dbReference>
<dbReference type="FunCoup" id="A0A3P8VN10">
    <property type="interactions" value="222"/>
</dbReference>